<name>A0A2B7ZPS8_9EURO</name>
<dbReference type="SUPFAM" id="SSF102860">
    <property type="entry name" value="mRNA decapping enzyme DcpS N-terminal domain"/>
    <property type="match status" value="1"/>
</dbReference>
<organism evidence="3 4">
    <name type="scientific">[Emmonsia] crescens</name>
    <dbReference type="NCBI Taxonomy" id="73230"/>
    <lineage>
        <taxon>Eukaryota</taxon>
        <taxon>Fungi</taxon>
        <taxon>Dikarya</taxon>
        <taxon>Ascomycota</taxon>
        <taxon>Pezizomycotina</taxon>
        <taxon>Eurotiomycetes</taxon>
        <taxon>Eurotiomycetidae</taxon>
        <taxon>Onygenales</taxon>
        <taxon>Ajellomycetaceae</taxon>
        <taxon>Emergomyces</taxon>
    </lineage>
</organism>
<evidence type="ECO:0000256" key="1">
    <source>
        <dbReference type="ARBA" id="ARBA00010208"/>
    </source>
</evidence>
<dbReference type="AlphaFoldDB" id="A0A2B7ZPS8"/>
<comment type="similarity">
    <text evidence="1">Belongs to the HIT family.</text>
</comment>
<dbReference type="GO" id="GO:0000290">
    <property type="term" value="P:deadenylation-dependent decapping of nuclear-transcribed mRNA"/>
    <property type="evidence" value="ECO:0007669"/>
    <property type="project" value="InterPro"/>
</dbReference>
<dbReference type="InterPro" id="IPR011145">
    <property type="entry name" value="Scavenger_mRNA_decap_enz_N"/>
</dbReference>
<accession>A0A2B7ZPS8</accession>
<dbReference type="InterPro" id="IPR008594">
    <property type="entry name" value="DcpS/DCS2"/>
</dbReference>
<dbReference type="Gene3D" id="3.30.428.10">
    <property type="entry name" value="HIT-like"/>
    <property type="match status" value="1"/>
</dbReference>
<dbReference type="GO" id="GO:0016787">
    <property type="term" value="F:hydrolase activity"/>
    <property type="evidence" value="ECO:0007669"/>
    <property type="project" value="InterPro"/>
</dbReference>
<dbReference type="GO" id="GO:0000932">
    <property type="term" value="C:P-body"/>
    <property type="evidence" value="ECO:0007669"/>
    <property type="project" value="TreeGrafter"/>
</dbReference>
<sequence>MAETEKAESLIPKFKVERLLNQGWHSLDFHLLCAGLSVVIRCAFEYFTSSQSQSAASSRLTTLSLPIDQNDRRISILGSIDDVPGILIVERAAFVSDSDSINAFHAALTNVANLGTNDIYRWYLASTGQNHASPPDLKLNLIWPCTEQHILKYSAQNVRMVTETPEIYAKYVRAYMQSKRENGRLNWVYNIIEGRKEQEDVIIRVSDPEEGFLLLPDLNWDRKTLGTLRLLCLVERRDIWSLRDLKKKHAPWLKHMREKVLDGVVRIYPELERDQLKLYLHYQPTYYHLHIHVVNVMLEAGTTQSTGKAFGLENLISQLETMGGGLDTGMADVSLSYFVGEQSELWKTIFGPLKRGEKPKMMT</sequence>
<reference evidence="3 4" key="1">
    <citation type="submission" date="2017-10" db="EMBL/GenBank/DDBJ databases">
        <title>Comparative genomics in systemic dimorphic fungi from Ajellomycetaceae.</title>
        <authorList>
            <person name="Munoz J.F."/>
            <person name="Mcewen J.G."/>
            <person name="Clay O.K."/>
            <person name="Cuomo C.A."/>
        </authorList>
    </citation>
    <scope>NUCLEOTIDE SEQUENCE [LARGE SCALE GENOMIC DNA]</scope>
    <source>
        <strain evidence="3 4">UAMH4076</strain>
    </source>
</reference>
<proteinExistence type="inferred from homology"/>
<dbReference type="PIRSF" id="PIRSF028973">
    <property type="entry name" value="Scavenger_mRNA_decap_enz"/>
    <property type="match status" value="1"/>
</dbReference>
<dbReference type="Pfam" id="PF11969">
    <property type="entry name" value="DcpS_C"/>
    <property type="match status" value="1"/>
</dbReference>
<dbReference type="GO" id="GO:0005634">
    <property type="term" value="C:nucleus"/>
    <property type="evidence" value="ECO:0007669"/>
    <property type="project" value="TreeGrafter"/>
</dbReference>
<dbReference type="InterPro" id="IPR036265">
    <property type="entry name" value="HIT-like_sf"/>
</dbReference>
<evidence type="ECO:0000313" key="3">
    <source>
        <dbReference type="EMBL" id="PGH35655.1"/>
    </source>
</evidence>
<dbReference type="VEuPathDB" id="FungiDB:EMCG_03486"/>
<dbReference type="STRING" id="73230.A0A2B7ZPS8"/>
<evidence type="ECO:0000313" key="4">
    <source>
        <dbReference type="Proteomes" id="UP000226031"/>
    </source>
</evidence>
<dbReference type="Proteomes" id="UP000226031">
    <property type="component" value="Unassembled WGS sequence"/>
</dbReference>
<dbReference type="PANTHER" id="PTHR12978">
    <property type="entry name" value="HISTIDINE TRIAD HIT PROTEIN MEMBER"/>
    <property type="match status" value="1"/>
</dbReference>
<gene>
    <name evidence="3" type="ORF">GX50_01503</name>
</gene>
<dbReference type="Gene3D" id="3.30.200.40">
    <property type="entry name" value="Scavenger mRNA decapping enzyme, N-terminal domain"/>
    <property type="match status" value="1"/>
</dbReference>
<protein>
    <submittedName>
        <fullName evidence="3">Scavenger mRNA-decapping enzyme DcpS</fullName>
    </submittedName>
</protein>
<dbReference type="FunFam" id="3.30.428.10:FF:000016">
    <property type="entry name" value="Scavenger mRNA decapping enzyme"/>
    <property type="match status" value="1"/>
</dbReference>
<dbReference type="Pfam" id="PF05652">
    <property type="entry name" value="DcpS"/>
    <property type="match status" value="1"/>
</dbReference>
<dbReference type="GO" id="GO:0000340">
    <property type="term" value="F:RNA 7-methylguanosine cap binding"/>
    <property type="evidence" value="ECO:0007669"/>
    <property type="project" value="TreeGrafter"/>
</dbReference>
<keyword evidence="4" id="KW-1185">Reference proteome</keyword>
<dbReference type="SUPFAM" id="SSF54197">
    <property type="entry name" value="HIT-like"/>
    <property type="match status" value="1"/>
</dbReference>
<feature type="active site" description="Nucleophile" evidence="2">
    <location>
        <position position="290"/>
    </location>
</feature>
<dbReference type="PANTHER" id="PTHR12978:SF0">
    <property type="entry name" value="M7GPPPX DIPHOSPHATASE"/>
    <property type="match status" value="1"/>
</dbReference>
<dbReference type="EMBL" id="PDND01000018">
    <property type="protein sequence ID" value="PGH35655.1"/>
    <property type="molecule type" value="Genomic_DNA"/>
</dbReference>
<evidence type="ECO:0000256" key="2">
    <source>
        <dbReference type="PIRSR" id="PIRSR028973-1"/>
    </source>
</evidence>
<comment type="caution">
    <text evidence="3">The sequence shown here is derived from an EMBL/GenBank/DDBJ whole genome shotgun (WGS) entry which is preliminary data.</text>
</comment>